<name>A0AAX2JAF4_9FUSO</name>
<evidence type="ECO:0000259" key="1">
    <source>
        <dbReference type="Pfam" id="PF01863"/>
    </source>
</evidence>
<dbReference type="PANTHER" id="PTHR30399:SF1">
    <property type="entry name" value="UTP PYROPHOSPHATASE"/>
    <property type="match status" value="1"/>
</dbReference>
<organism evidence="2 3">
    <name type="scientific">Fusobacterium ulcerans</name>
    <dbReference type="NCBI Taxonomy" id="861"/>
    <lineage>
        <taxon>Bacteria</taxon>
        <taxon>Fusobacteriati</taxon>
        <taxon>Fusobacteriota</taxon>
        <taxon>Fusobacteriia</taxon>
        <taxon>Fusobacteriales</taxon>
        <taxon>Fusobacteriaceae</taxon>
        <taxon>Fusobacterium</taxon>
    </lineage>
</organism>
<reference evidence="2 3" key="1">
    <citation type="submission" date="2018-06" db="EMBL/GenBank/DDBJ databases">
        <authorList>
            <consortium name="Pathogen Informatics"/>
            <person name="Doyle S."/>
        </authorList>
    </citation>
    <scope>NUCLEOTIDE SEQUENCE [LARGE SCALE GENOMIC DNA]</scope>
    <source>
        <strain evidence="2 3">NCTC12112</strain>
    </source>
</reference>
<dbReference type="EMBL" id="LS483487">
    <property type="protein sequence ID" value="SQJ02988.1"/>
    <property type="molecule type" value="Genomic_DNA"/>
</dbReference>
<dbReference type="AlphaFoldDB" id="A0AAX2JAF4"/>
<dbReference type="InterPro" id="IPR053136">
    <property type="entry name" value="UTP_pyrophosphatase-like"/>
</dbReference>
<dbReference type="Pfam" id="PF01863">
    <property type="entry name" value="YgjP-like"/>
    <property type="match status" value="1"/>
</dbReference>
<dbReference type="Gene3D" id="3.30.2010.10">
    <property type="entry name" value="Metalloproteases ('zincins'), catalytic domain"/>
    <property type="match status" value="1"/>
</dbReference>
<gene>
    <name evidence="2" type="ORF">NCTC12112_01637</name>
</gene>
<evidence type="ECO:0000313" key="3">
    <source>
        <dbReference type="Proteomes" id="UP000249008"/>
    </source>
</evidence>
<evidence type="ECO:0000313" key="2">
    <source>
        <dbReference type="EMBL" id="SQJ02988.1"/>
    </source>
</evidence>
<protein>
    <submittedName>
        <fullName evidence="2">Protein of uncharacterized function DUF45</fullName>
    </submittedName>
</protein>
<accession>A0AAX2JAF4</accession>
<feature type="domain" description="YgjP-like metallopeptidase" evidence="1">
    <location>
        <begin position="13"/>
        <end position="220"/>
    </location>
</feature>
<dbReference type="InterPro" id="IPR002725">
    <property type="entry name" value="YgjP-like_metallopeptidase"/>
</dbReference>
<dbReference type="PANTHER" id="PTHR30399">
    <property type="entry name" value="UNCHARACTERIZED PROTEIN YGJP"/>
    <property type="match status" value="1"/>
</dbReference>
<dbReference type="KEGG" id="ful:C4N20_15295"/>
<dbReference type="Proteomes" id="UP000249008">
    <property type="component" value="Chromosome 1"/>
</dbReference>
<proteinExistence type="predicted"/>
<dbReference type="RefSeq" id="WP_005982322.1">
    <property type="nucleotide sequence ID" value="NZ_CABKNW010000006.1"/>
</dbReference>
<sequence length="222" mass="26543">MDFKVTVTRKKIKNIIIKINSNGEVLVSAPKRVPQKYIEQLIMQKEKWIIEKINSISQYYSNRRPISYVNGDEIFYLGKKYILEIIPAEKNFVEQDEEKIYIYCKKSESADEKKKVLEKWFREKISSILEKLTVETGEKVGYLPKEIKVRSMKSRWGSCNTTRKIITYNLHLIEKPLSAIEYVVLHELSHLPYPHHQKEFWNFVEKYMPDWKLRKKILNNKA</sequence>
<dbReference type="GeneID" id="78456192"/>
<dbReference type="CDD" id="cd07344">
    <property type="entry name" value="M48_yhfN_like"/>
    <property type="match status" value="1"/>
</dbReference>